<dbReference type="Proteomes" id="UP000019464">
    <property type="component" value="Unassembled WGS sequence"/>
</dbReference>
<keyword evidence="3" id="KW-1185">Reference proteome</keyword>
<organism evidence="2 3">
    <name type="scientific">Nitrincola nitratireducens</name>
    <dbReference type="NCBI Taxonomy" id="1229521"/>
    <lineage>
        <taxon>Bacteria</taxon>
        <taxon>Pseudomonadati</taxon>
        <taxon>Pseudomonadota</taxon>
        <taxon>Gammaproteobacteria</taxon>
        <taxon>Oceanospirillales</taxon>
        <taxon>Oceanospirillaceae</taxon>
        <taxon>Nitrincola</taxon>
    </lineage>
</organism>
<feature type="chain" id="PRO_5004929750" evidence="1">
    <location>
        <begin position="24"/>
        <end position="93"/>
    </location>
</feature>
<proteinExistence type="predicted"/>
<dbReference type="RefSeq" id="WP_051514629.1">
    <property type="nucleotide sequence ID" value="NZ_AONB01000023.1"/>
</dbReference>
<evidence type="ECO:0000313" key="3">
    <source>
        <dbReference type="Proteomes" id="UP000019464"/>
    </source>
</evidence>
<evidence type="ECO:0000256" key="1">
    <source>
        <dbReference type="SAM" id="SignalP"/>
    </source>
</evidence>
<sequence length="93" mass="10627">MKRAIFSPLFVSASMHLFNTLNANMPLFIKRPLIEIPLNSIFDQHLCENEFQILESRYITLYVTDIALRVTLSLHNQVLQVVDHDGDVVISGT</sequence>
<reference evidence="3" key="1">
    <citation type="submission" date="2012-11" db="EMBL/GenBank/DDBJ databases">
        <authorList>
            <person name="Singh A."/>
            <person name="Pinnaka A.K."/>
            <person name="Vaidya B."/>
        </authorList>
    </citation>
    <scope>NUCLEOTIDE SEQUENCE [LARGE SCALE GENOMIC DNA]</scope>
    <source>
        <strain evidence="3">AK23</strain>
    </source>
</reference>
<feature type="signal peptide" evidence="1">
    <location>
        <begin position="1"/>
        <end position="23"/>
    </location>
</feature>
<gene>
    <name evidence="2" type="ORF">D791_03548</name>
</gene>
<reference evidence="2 3" key="2">
    <citation type="journal article" date="2015" name="Syst. Appl. Microbiol.">
        <title>Nitrincola nitratireducens sp. nov. isolated from a haloalkaline crater lake.</title>
        <authorList>
            <person name="Singh A."/>
            <person name="Vaidya B."/>
            <person name="Tanuku N.R."/>
            <person name="Pinnaka A.K."/>
        </authorList>
    </citation>
    <scope>NUCLEOTIDE SEQUENCE [LARGE SCALE GENOMIC DNA]</scope>
    <source>
        <strain evidence="2 3">AK23</strain>
    </source>
</reference>
<evidence type="ECO:0000313" key="2">
    <source>
        <dbReference type="EMBL" id="EXJ09543.1"/>
    </source>
</evidence>
<dbReference type="EMBL" id="AONB01000023">
    <property type="protein sequence ID" value="EXJ09543.1"/>
    <property type="molecule type" value="Genomic_DNA"/>
</dbReference>
<accession>W9UQP4</accession>
<dbReference type="STRING" id="1229521.D791_03548"/>
<name>W9UQP4_9GAMM</name>
<dbReference type="AlphaFoldDB" id="W9UQP4"/>
<protein>
    <submittedName>
        <fullName evidence="2">Putative lipid carrier protein</fullName>
    </submittedName>
</protein>
<dbReference type="OrthoDB" id="5292463at2"/>
<keyword evidence="1" id="KW-0732">Signal</keyword>
<comment type="caution">
    <text evidence="2">The sequence shown here is derived from an EMBL/GenBank/DDBJ whole genome shotgun (WGS) entry which is preliminary data.</text>
</comment>